<dbReference type="Proteomes" id="UP000011910">
    <property type="component" value="Unassembled WGS sequence"/>
</dbReference>
<organism evidence="3 4">
    <name type="scientific">Cesiribacter andamanensis AMV16</name>
    <dbReference type="NCBI Taxonomy" id="1279009"/>
    <lineage>
        <taxon>Bacteria</taxon>
        <taxon>Pseudomonadati</taxon>
        <taxon>Bacteroidota</taxon>
        <taxon>Cytophagia</taxon>
        <taxon>Cytophagales</taxon>
        <taxon>Cesiribacteraceae</taxon>
        <taxon>Cesiribacter</taxon>
    </lineage>
</organism>
<dbReference type="InterPro" id="IPR019534">
    <property type="entry name" value="DUF2452"/>
</dbReference>
<name>M7NHU0_9BACT</name>
<feature type="coiled-coil region" evidence="1">
    <location>
        <begin position="55"/>
        <end position="82"/>
    </location>
</feature>
<keyword evidence="4" id="KW-1185">Reference proteome</keyword>
<proteinExistence type="predicted"/>
<dbReference type="STRING" id="1279009.ADICEAN_03503"/>
<dbReference type="AlphaFoldDB" id="M7NHU0"/>
<dbReference type="Pfam" id="PF10504">
    <property type="entry name" value="DUF2452"/>
    <property type="match status" value="1"/>
</dbReference>
<comment type="caution">
    <text evidence="3">The sequence shown here is derived from an EMBL/GenBank/DDBJ whole genome shotgun (WGS) entry which is preliminary data.</text>
</comment>
<dbReference type="EMBL" id="AODQ01000121">
    <property type="protein sequence ID" value="EMR01370.1"/>
    <property type="molecule type" value="Genomic_DNA"/>
</dbReference>
<feature type="region of interest" description="Disordered" evidence="2">
    <location>
        <begin position="1"/>
        <end position="21"/>
    </location>
</feature>
<reference evidence="3 4" key="1">
    <citation type="journal article" date="2013" name="Genome Announc.">
        <title>Draft Genome Sequence of Cesiribacter andamanensis Strain AMV16T, Isolated from a Soil Sample from a Mud Volcano in the Andaman Islands, India.</title>
        <authorList>
            <person name="Shivaji S."/>
            <person name="Ara S."/>
            <person name="Begum Z."/>
            <person name="Srinivas T.N."/>
            <person name="Singh A."/>
            <person name="Kumar Pinnaka A."/>
        </authorList>
    </citation>
    <scope>NUCLEOTIDE SEQUENCE [LARGE SCALE GENOMIC DNA]</scope>
    <source>
        <strain evidence="3 4">AMV16</strain>
    </source>
</reference>
<evidence type="ECO:0008006" key="5">
    <source>
        <dbReference type="Google" id="ProtNLM"/>
    </source>
</evidence>
<evidence type="ECO:0000256" key="2">
    <source>
        <dbReference type="SAM" id="MobiDB-lite"/>
    </source>
</evidence>
<dbReference type="RefSeq" id="WP_009196884.1">
    <property type="nucleotide sequence ID" value="NZ_AODQ01000121.1"/>
</dbReference>
<dbReference type="eggNOG" id="ENOG5031K1P">
    <property type="taxonomic scope" value="Bacteria"/>
</dbReference>
<evidence type="ECO:0000313" key="3">
    <source>
        <dbReference type="EMBL" id="EMR01370.1"/>
    </source>
</evidence>
<sequence>MKPTKIDLNRLDLEKEREKTTETPGLIAFPHMVGGALIRPEDKGKIKGRALAAMREQTNRQLQQLYRQAQLLADQAKEIQKRAEISETIYEADMNFEPLIGHRYHLYQRPGGEHLLSMIGPQEWGRSKRPGEHLASVTLLADHTWELVEEG</sequence>
<evidence type="ECO:0000256" key="1">
    <source>
        <dbReference type="SAM" id="Coils"/>
    </source>
</evidence>
<dbReference type="OrthoDB" id="662061at2"/>
<evidence type="ECO:0000313" key="4">
    <source>
        <dbReference type="Proteomes" id="UP000011910"/>
    </source>
</evidence>
<keyword evidence="1" id="KW-0175">Coiled coil</keyword>
<protein>
    <recommendedName>
        <fullName evidence="5">DUF2452 domain-containing protein</fullName>
    </recommendedName>
</protein>
<accession>M7NHU0</accession>
<gene>
    <name evidence="3" type="ORF">ADICEAN_03503</name>
</gene>